<dbReference type="OrthoDB" id="103454at2759"/>
<dbReference type="GO" id="GO:0031080">
    <property type="term" value="C:nuclear pore outer ring"/>
    <property type="evidence" value="ECO:0007669"/>
    <property type="project" value="TreeGrafter"/>
</dbReference>
<dbReference type="InterPro" id="IPR007187">
    <property type="entry name" value="Nucleoporin_Nup133/Nup155_C"/>
</dbReference>
<evidence type="ECO:0000259" key="10">
    <source>
        <dbReference type="Pfam" id="PF08801"/>
    </source>
</evidence>
<dbReference type="EMBL" id="NCSJ02000121">
    <property type="protein sequence ID" value="RFU29686.1"/>
    <property type="molecule type" value="Genomic_DNA"/>
</dbReference>
<organism evidence="11 12">
    <name type="scientific">Scytalidium lignicola</name>
    <name type="common">Hyphomycete</name>
    <dbReference type="NCBI Taxonomy" id="5539"/>
    <lineage>
        <taxon>Eukaryota</taxon>
        <taxon>Fungi</taxon>
        <taxon>Dikarya</taxon>
        <taxon>Ascomycota</taxon>
        <taxon>Pezizomycotina</taxon>
        <taxon>Leotiomycetes</taxon>
        <taxon>Leotiomycetes incertae sedis</taxon>
        <taxon>Scytalidium</taxon>
    </lineage>
</organism>
<evidence type="ECO:0000256" key="8">
    <source>
        <dbReference type="SAM" id="MobiDB-lite"/>
    </source>
</evidence>
<dbReference type="PANTHER" id="PTHR13405">
    <property type="entry name" value="NUCLEAR PORE COMPLEX PROTEIN NUP133"/>
    <property type="match status" value="1"/>
</dbReference>
<evidence type="ECO:0000256" key="6">
    <source>
        <dbReference type="ARBA" id="ARBA00023010"/>
    </source>
</evidence>
<feature type="compositionally biased region" description="Polar residues" evidence="8">
    <location>
        <begin position="1"/>
        <end position="10"/>
    </location>
</feature>
<evidence type="ECO:0000256" key="1">
    <source>
        <dbReference type="ARBA" id="ARBA00004259"/>
    </source>
</evidence>
<feature type="non-terminal residue" evidence="11">
    <location>
        <position position="1381"/>
    </location>
</feature>
<keyword evidence="12" id="KW-1185">Reference proteome</keyword>
<dbReference type="InterPro" id="IPR037624">
    <property type="entry name" value="Nup133-like"/>
</dbReference>
<dbReference type="Pfam" id="PF08801">
    <property type="entry name" value="Nucleoporin_N"/>
    <property type="match status" value="1"/>
</dbReference>
<dbReference type="STRING" id="5539.A0A3E2H8E3"/>
<feature type="non-terminal residue" evidence="11">
    <location>
        <position position="1"/>
    </location>
</feature>
<feature type="compositionally biased region" description="Basic and acidic residues" evidence="8">
    <location>
        <begin position="71"/>
        <end position="98"/>
    </location>
</feature>
<evidence type="ECO:0000256" key="4">
    <source>
        <dbReference type="ARBA" id="ARBA00022816"/>
    </source>
</evidence>
<dbReference type="FunFam" id="2.130.10.10:FF:001057">
    <property type="entry name" value="Nuclear pore complex subunit Nup133, putative"/>
    <property type="match status" value="1"/>
</dbReference>
<reference evidence="11 12" key="1">
    <citation type="submission" date="2018-05" db="EMBL/GenBank/DDBJ databases">
        <title>Draft genome sequence of Scytalidium lignicola DSM 105466, a ubiquitous saprotrophic fungus.</title>
        <authorList>
            <person name="Buettner E."/>
            <person name="Gebauer A.M."/>
            <person name="Hofrichter M."/>
            <person name="Liers C."/>
            <person name="Kellner H."/>
        </authorList>
    </citation>
    <scope>NUCLEOTIDE SEQUENCE [LARGE SCALE GENOMIC DNA]</scope>
    <source>
        <strain evidence="11 12">DSM 105466</strain>
    </source>
</reference>
<dbReference type="SUPFAM" id="SSF117289">
    <property type="entry name" value="Nucleoporin domain"/>
    <property type="match status" value="1"/>
</dbReference>
<dbReference type="InterPro" id="IPR015943">
    <property type="entry name" value="WD40/YVTN_repeat-like_dom_sf"/>
</dbReference>
<dbReference type="InterPro" id="IPR014908">
    <property type="entry name" value="Nucleoporin_Nup133/Nup155_N"/>
</dbReference>
<feature type="compositionally biased region" description="Polar residues" evidence="8">
    <location>
        <begin position="40"/>
        <end position="49"/>
    </location>
</feature>
<dbReference type="Proteomes" id="UP000258309">
    <property type="component" value="Unassembled WGS sequence"/>
</dbReference>
<keyword evidence="3" id="KW-0813">Transport</keyword>
<gene>
    <name evidence="11" type="ORF">B7463_g6664</name>
</gene>
<evidence type="ECO:0008006" key="13">
    <source>
        <dbReference type="Google" id="ProtNLM"/>
    </source>
</evidence>
<dbReference type="Gene3D" id="1.20.58.1380">
    <property type="match status" value="1"/>
</dbReference>
<comment type="similarity">
    <text evidence="2">Belongs to the nucleoporin Nup133 family.</text>
</comment>
<evidence type="ECO:0000256" key="2">
    <source>
        <dbReference type="ARBA" id="ARBA00005569"/>
    </source>
</evidence>
<dbReference type="Gene3D" id="2.130.10.10">
    <property type="entry name" value="YVTN repeat-like/Quinoprotein amine dehydrogenase"/>
    <property type="match status" value="1"/>
</dbReference>
<dbReference type="Pfam" id="PF03177">
    <property type="entry name" value="Nucleoporin_C"/>
    <property type="match status" value="1"/>
</dbReference>
<keyword evidence="6" id="KW-0811">Translocation</keyword>
<comment type="caution">
    <text evidence="11">The sequence shown here is derived from an EMBL/GenBank/DDBJ whole genome shotgun (WGS) entry which is preliminary data.</text>
</comment>
<dbReference type="GO" id="GO:0000972">
    <property type="term" value="P:transcription-dependent tethering of RNA polymerase II gene DNA at nuclear periphery"/>
    <property type="evidence" value="ECO:0007669"/>
    <property type="project" value="TreeGrafter"/>
</dbReference>
<feature type="domain" description="Nucleoporin Nup133/Nup155-like N-terminal" evidence="10">
    <location>
        <begin position="106"/>
        <end position="557"/>
    </location>
</feature>
<evidence type="ECO:0000313" key="11">
    <source>
        <dbReference type="EMBL" id="RFU29686.1"/>
    </source>
</evidence>
<evidence type="ECO:0000256" key="5">
    <source>
        <dbReference type="ARBA" id="ARBA00022927"/>
    </source>
</evidence>
<feature type="region of interest" description="Disordered" evidence="8">
    <location>
        <begin position="1"/>
        <end position="103"/>
    </location>
</feature>
<evidence type="ECO:0000256" key="3">
    <source>
        <dbReference type="ARBA" id="ARBA00022448"/>
    </source>
</evidence>
<protein>
    <recommendedName>
        <fullName evidence="13">Nucleoporin Nup133/Nup155-like N-terminal domain-containing protein</fullName>
    </recommendedName>
</protein>
<comment type="subcellular location">
    <subcellularLocation>
        <location evidence="1">Nucleus envelope</location>
    </subcellularLocation>
</comment>
<sequence length="1381" mass="154464">MFSPSLNSASHAPIRTSRRRQRPVSREGSIAPPKAKRQRSSLSDQTFINPNDAPEIEEVKATKVASLSRSDSSRESGPQRREIVVRGKKVQPGDRTSKGDGSVVLTTNDTYTVSKLPALPDRLRTDIIGHQHGAIYSDNGYSLALTHTHAVVWPYAVNTPSPETFTFTLPYPSRHASDPLPIGTLVSASASNPDPGLVVIIPTSGKITYWESIASAATLDLIREQRNGIESCIQGMLSGETVIHVLNAESAGFILGFSSGRTAYMSVRDGQGRPAILVQFLKGSTSSVTGGIFGSIRNALSYSGLRGDITAIKAGRTEKIGERNVVITTSKGKIQSWNIHRGGHSSLRAEIDGREAIVEAIKEAEPSCSDLLLESFEFLDFEFTPTRSTGSHLRDVSTGNDDSEVSLLVLVSLTSREKTHYVLVEVTVKSQELIIGIVRLVNSYKTPLHVSTPAKPRLYLPRPGLVAFLVFDRAVVVISIAKQPDSPDSQLLTESHAPQPSFEDVIDFREDMNVEIVGSGMEEPHGPLHSADDSKSRRYKAKYPAVVLIVRNGGVLRIAATDTKRLTSNNAQQVTAKSKLEQAVFFGTLDNNPLSFGVRPELELGADEVGAAALELSNDILRSETPYIPSVPASIDQNLRKRSAALHDLARHLKSIGVVLDRVTRWRLLWDAEKMKAATLIWKGYDSRIKAKLDGQKRDIIAEIVEYIHENFKTEPVPEAGELDRVRHWFIHDIWRLEDAIPWAYQVIKYTYSDGRKDMNSVMQTLAEANDMVTGALVGAFSFRVDNLGLYGLEGERLENGVLTENYEGLPGFWTSTIYIVENMRKQAELTGVLVKEFWHKLGDGHPDPTVVNKVRLDTPVLIDLSIRVSMERVHWDLTQNASKFKVEADQIKSIQFASQDGQINLLTEIDLADEAISLAEKYEILPTLAAVLMRELDFLGLRIRSISLNSEEFITCGRRANSLEDLVNAEFVKFGKKWANALYEYYITNGSMGSLMNVGQEQQSFLTEFLRGRPEYAKLSWINEVTREKDFDLASEALLDLGLRREQHVWSKKIELSLGKLAGIASQKHNKMEDFTATHGKLALIRIQEEIYDHIRPSINAAIDDNAELQLALEVHGNTELKKMRVFSSFLEEAMDKLIKHEAMDALTLIDLLTLMRDNGSSADSFTGREFYLALEALRHGLLSNSDRALMRQIIWRRCYLKDNWVEVNYTDLKDDQQVSDQLRQTALYNTFKACLKNRLFEKDPYVNPLSPEEVIGAGVTELDHRFNGLDASIRESIMKDMQSEDDALKPFIETCRLEKWYHGAMDLAKQDFTEEVTDETNDGEMMRRVAEQLKEIESSISEKEQQAASSLLYSKPRYKMNAKSDYTLGSSRSSRRLLK</sequence>
<keyword evidence="4" id="KW-0509">mRNA transport</keyword>
<evidence type="ECO:0000256" key="7">
    <source>
        <dbReference type="ARBA" id="ARBA00023242"/>
    </source>
</evidence>
<keyword evidence="5" id="KW-0653">Protein transport</keyword>
<keyword evidence="7" id="KW-0539">Nucleus</keyword>
<dbReference type="PANTHER" id="PTHR13405:SF11">
    <property type="entry name" value="NUCLEAR PORE COMPLEX PROTEIN NUP133"/>
    <property type="match status" value="1"/>
</dbReference>
<accession>A0A3E2H8E3</accession>
<feature type="domain" description="Nucleoporin Nup133/Nup155-like C-terminal" evidence="9">
    <location>
        <begin position="668"/>
        <end position="1304"/>
    </location>
</feature>
<dbReference type="GO" id="GO:0016973">
    <property type="term" value="P:poly(A)+ mRNA export from nucleus"/>
    <property type="evidence" value="ECO:0007669"/>
    <property type="project" value="TreeGrafter"/>
</dbReference>
<evidence type="ECO:0000259" key="9">
    <source>
        <dbReference type="Pfam" id="PF03177"/>
    </source>
</evidence>
<dbReference type="GO" id="GO:0017056">
    <property type="term" value="F:structural constituent of nuclear pore"/>
    <property type="evidence" value="ECO:0007669"/>
    <property type="project" value="InterPro"/>
</dbReference>
<dbReference type="GO" id="GO:0006606">
    <property type="term" value="P:protein import into nucleus"/>
    <property type="evidence" value="ECO:0007669"/>
    <property type="project" value="TreeGrafter"/>
</dbReference>
<dbReference type="OMA" id="HVATLLW"/>
<name>A0A3E2H8E3_SCYLI</name>
<evidence type="ECO:0000313" key="12">
    <source>
        <dbReference type="Proteomes" id="UP000258309"/>
    </source>
</evidence>
<proteinExistence type="inferred from homology"/>